<reference evidence="1 2" key="1">
    <citation type="submission" date="2016-02" db="EMBL/GenBank/DDBJ databases">
        <title>Band-tailed pigeon sequencing and assembly.</title>
        <authorList>
            <person name="Soares A.E."/>
            <person name="Novak B.J."/>
            <person name="Rice E.S."/>
            <person name="O'Connell B."/>
            <person name="Chang D."/>
            <person name="Weber S."/>
            <person name="Shapiro B."/>
        </authorList>
    </citation>
    <scope>NUCLEOTIDE SEQUENCE [LARGE SCALE GENOMIC DNA]</scope>
    <source>
        <strain evidence="1">BTP2013</strain>
        <tissue evidence="1">Blood</tissue>
    </source>
</reference>
<sequence length="73" mass="8192">MEQNYAGFKVVKMLCGQNNIDYSMVDLRMLCINLIEGSEITSTYISTELLCGHATVTTSRLLLKGDFKCHDDV</sequence>
<dbReference type="AlphaFoldDB" id="A0A1V4JFZ4"/>
<accession>A0A1V4JFZ4</accession>
<gene>
    <name evidence="1" type="ORF">AV530_017376</name>
</gene>
<evidence type="ECO:0000313" key="2">
    <source>
        <dbReference type="Proteomes" id="UP000190648"/>
    </source>
</evidence>
<organism evidence="1 2">
    <name type="scientific">Patagioenas fasciata monilis</name>
    <dbReference type="NCBI Taxonomy" id="372326"/>
    <lineage>
        <taxon>Eukaryota</taxon>
        <taxon>Metazoa</taxon>
        <taxon>Chordata</taxon>
        <taxon>Craniata</taxon>
        <taxon>Vertebrata</taxon>
        <taxon>Euteleostomi</taxon>
        <taxon>Archelosauria</taxon>
        <taxon>Archosauria</taxon>
        <taxon>Dinosauria</taxon>
        <taxon>Saurischia</taxon>
        <taxon>Theropoda</taxon>
        <taxon>Coelurosauria</taxon>
        <taxon>Aves</taxon>
        <taxon>Neognathae</taxon>
        <taxon>Neoaves</taxon>
        <taxon>Columbimorphae</taxon>
        <taxon>Columbiformes</taxon>
        <taxon>Columbidae</taxon>
        <taxon>Patagioenas</taxon>
    </lineage>
</organism>
<name>A0A1V4JFZ4_PATFA</name>
<dbReference type="EMBL" id="LSYS01007721">
    <property type="protein sequence ID" value="OPJ71080.1"/>
    <property type="molecule type" value="Genomic_DNA"/>
</dbReference>
<evidence type="ECO:0000313" key="1">
    <source>
        <dbReference type="EMBL" id="OPJ71080.1"/>
    </source>
</evidence>
<proteinExistence type="predicted"/>
<comment type="caution">
    <text evidence="1">The sequence shown here is derived from an EMBL/GenBank/DDBJ whole genome shotgun (WGS) entry which is preliminary data.</text>
</comment>
<dbReference type="Proteomes" id="UP000190648">
    <property type="component" value="Unassembled WGS sequence"/>
</dbReference>
<protein>
    <submittedName>
        <fullName evidence="1">Uncharacterized protein</fullName>
    </submittedName>
</protein>
<keyword evidence="2" id="KW-1185">Reference proteome</keyword>